<evidence type="ECO:0000313" key="6">
    <source>
        <dbReference type="EMBL" id="THH36697.1"/>
    </source>
</evidence>
<evidence type="ECO:0000313" key="7">
    <source>
        <dbReference type="Proteomes" id="UP000306602"/>
    </source>
</evidence>
<keyword evidence="1" id="KW-0479">Metal-binding</keyword>
<reference evidence="6 7" key="1">
    <citation type="submission" date="2019-04" db="EMBL/GenBank/DDBJ databases">
        <title>Shimia ponticola sp. nov., isolated from seawater.</title>
        <authorList>
            <person name="Kim Y.-O."/>
            <person name="Yoon J.-H."/>
        </authorList>
    </citation>
    <scope>NUCLEOTIDE SEQUENCE [LARGE SCALE GENOMIC DNA]</scope>
    <source>
        <strain evidence="6 7">MYP11</strain>
    </source>
</reference>
<dbReference type="EMBL" id="SRKY01000002">
    <property type="protein sequence ID" value="THH36697.1"/>
    <property type="molecule type" value="Genomic_DNA"/>
</dbReference>
<dbReference type="GO" id="GO:0046872">
    <property type="term" value="F:metal ion binding"/>
    <property type="evidence" value="ECO:0007669"/>
    <property type="project" value="UniProtKB-KW"/>
</dbReference>
<evidence type="ECO:0000259" key="5">
    <source>
        <dbReference type="Pfam" id="PF00149"/>
    </source>
</evidence>
<keyword evidence="3" id="KW-0408">Iron</keyword>
<organism evidence="6 7">
    <name type="scientific">Aliishimia ponticola</name>
    <dbReference type="NCBI Taxonomy" id="2499833"/>
    <lineage>
        <taxon>Bacteria</taxon>
        <taxon>Pseudomonadati</taxon>
        <taxon>Pseudomonadota</taxon>
        <taxon>Alphaproteobacteria</taxon>
        <taxon>Rhodobacterales</taxon>
        <taxon>Paracoccaceae</taxon>
        <taxon>Aliishimia</taxon>
    </lineage>
</organism>
<dbReference type="AlphaFoldDB" id="A0A4S4NDT0"/>
<dbReference type="InterPro" id="IPR004843">
    <property type="entry name" value="Calcineurin-like_PHP"/>
</dbReference>
<proteinExistence type="inferred from homology"/>
<dbReference type="SUPFAM" id="SSF56300">
    <property type="entry name" value="Metallo-dependent phosphatases"/>
    <property type="match status" value="1"/>
</dbReference>
<dbReference type="InterPro" id="IPR050884">
    <property type="entry name" value="CNP_phosphodiesterase-III"/>
</dbReference>
<evidence type="ECO:0000256" key="1">
    <source>
        <dbReference type="ARBA" id="ARBA00022723"/>
    </source>
</evidence>
<evidence type="ECO:0000256" key="4">
    <source>
        <dbReference type="ARBA" id="ARBA00025742"/>
    </source>
</evidence>
<keyword evidence="7" id="KW-1185">Reference proteome</keyword>
<dbReference type="Gene3D" id="3.60.21.10">
    <property type="match status" value="1"/>
</dbReference>
<comment type="similarity">
    <text evidence="4">Belongs to the cyclic nucleotide phosphodiesterase class-III family.</text>
</comment>
<name>A0A4S4NDT0_9RHOB</name>
<evidence type="ECO:0000256" key="3">
    <source>
        <dbReference type="ARBA" id="ARBA00023004"/>
    </source>
</evidence>
<dbReference type="OrthoDB" id="651281at2"/>
<dbReference type="RefSeq" id="WP_136462298.1">
    <property type="nucleotide sequence ID" value="NZ_SRKY01000002.1"/>
</dbReference>
<dbReference type="Pfam" id="PF00149">
    <property type="entry name" value="Metallophos"/>
    <property type="match status" value="1"/>
</dbReference>
<accession>A0A4S4NDT0</accession>
<feature type="domain" description="Calcineurin-like phosphoesterase" evidence="5">
    <location>
        <begin position="3"/>
        <end position="197"/>
    </location>
</feature>
<dbReference type="InterPro" id="IPR029052">
    <property type="entry name" value="Metallo-depent_PP-like"/>
</dbReference>
<dbReference type="Proteomes" id="UP000306602">
    <property type="component" value="Unassembled WGS sequence"/>
</dbReference>
<keyword evidence="2" id="KW-0378">Hydrolase</keyword>
<dbReference type="PANTHER" id="PTHR42988">
    <property type="entry name" value="PHOSPHOHYDROLASE"/>
    <property type="match status" value="1"/>
</dbReference>
<dbReference type="PANTHER" id="PTHR42988:SF2">
    <property type="entry name" value="CYCLIC NUCLEOTIDE PHOSPHODIESTERASE CBUA0032-RELATED"/>
    <property type="match status" value="1"/>
</dbReference>
<gene>
    <name evidence="6" type="ORF">E4Z66_07035</name>
</gene>
<protein>
    <submittedName>
        <fullName evidence="6">Phosphodiesterase</fullName>
    </submittedName>
</protein>
<sequence length="269" mass="29208">MTRFVHITDLHVSAPDTDDPNRQTDTVGTLDKLLDALERLDPQPDFVLASGDLTNIGDELSYRLVKSRLERVTPPVITTLGNHDKREAWHAVFPGHPAAPDGPVDRDDMVAGVHVIALDTSVPGKVSGALDDGQLATAAKTFAKHPDARKVVAIHHPPRLDPEGAVWTSLDQRSTDGLAELIRSYDVAAVLCGHVHMNRVAFWEGVPLVVTMGQQSTVDLTRSDALRVIEGTGFAICDLAPSGFQVTFVPLQDSRLIKEIPVERLIAFS</sequence>
<dbReference type="GO" id="GO:0016787">
    <property type="term" value="F:hydrolase activity"/>
    <property type="evidence" value="ECO:0007669"/>
    <property type="project" value="UniProtKB-KW"/>
</dbReference>
<comment type="caution">
    <text evidence="6">The sequence shown here is derived from an EMBL/GenBank/DDBJ whole genome shotgun (WGS) entry which is preliminary data.</text>
</comment>
<evidence type="ECO:0000256" key="2">
    <source>
        <dbReference type="ARBA" id="ARBA00022801"/>
    </source>
</evidence>